<feature type="domain" description="EAL" evidence="1">
    <location>
        <begin position="1"/>
        <end position="254"/>
    </location>
</feature>
<sequence>MQPPTPLDELLHQDRLHTVFQPIVSLKRKAVFAYEALTRCTDPQSGQSISPQTLFAMAPDVHARLELDRACRNKALQSFACLHGGNRSMMLSLNMDVSCLTCHTRGSGCLLKAVKRLGISPSNVIIEIIESKAADMDVLLDFVEFYRNKNFLIALDDVGAGYSNLDRIPMIKPDVLKMDRSLVAGIDRHFHKLEVAKSFVQLAGRIGALVVAEGVETQDEALCLLENGVDVFQGYYFARPGDPAQDFPDIEKRVEGLAALFKERATERINRDKHRLSQYDALMLTLGMELAAGEGGLDHDLIRYLEAHPRIECLYVLDMRGIQISRTICNPLKLRKSKRLLYEPAEQGTDHSLKEYYLPLRAGLEKFTTTPYISLASGNRCITISHVFHHRKMGRDLILCADISHGSEPDNPS</sequence>
<dbReference type="InterPro" id="IPR035919">
    <property type="entry name" value="EAL_sf"/>
</dbReference>
<dbReference type="Pfam" id="PF00563">
    <property type="entry name" value="EAL"/>
    <property type="match status" value="1"/>
</dbReference>
<evidence type="ECO:0000313" key="3">
    <source>
        <dbReference type="Proteomes" id="UP000438699"/>
    </source>
</evidence>
<dbReference type="CDD" id="cd01948">
    <property type="entry name" value="EAL"/>
    <property type="match status" value="1"/>
</dbReference>
<reference evidence="2 3" key="1">
    <citation type="journal article" date="2017" name="Int. J. Syst. Evol. Microbiol.">
        <title>Desulfovibrio senegalensis sp. nov., a mesophilic sulfate reducer isolated from marine sediment.</title>
        <authorList>
            <person name="Thioye A."/>
            <person name="Gam Z.B.A."/>
            <person name="Mbengue M."/>
            <person name="Cayol J.L."/>
            <person name="Joseph-Bartoli M."/>
            <person name="Toure-Kane C."/>
            <person name="Labat M."/>
        </authorList>
    </citation>
    <scope>NUCLEOTIDE SEQUENCE [LARGE SCALE GENOMIC DNA]</scope>
    <source>
        <strain evidence="2 3">DSM 101509</strain>
    </source>
</reference>
<accession>A0A6N6N0E1</accession>
<gene>
    <name evidence="2" type="ORF">F8A88_15185</name>
</gene>
<dbReference type="OrthoDB" id="9813903at2"/>
<dbReference type="SMART" id="SM00052">
    <property type="entry name" value="EAL"/>
    <property type="match status" value="1"/>
</dbReference>
<dbReference type="InterPro" id="IPR029151">
    <property type="entry name" value="Sensor-like_sf"/>
</dbReference>
<dbReference type="PANTHER" id="PTHR33121:SF76">
    <property type="entry name" value="SIGNALING PROTEIN"/>
    <property type="match status" value="1"/>
</dbReference>
<comment type="caution">
    <text evidence="2">The sequence shown here is derived from an EMBL/GenBank/DDBJ whole genome shotgun (WGS) entry which is preliminary data.</text>
</comment>
<evidence type="ECO:0000259" key="1">
    <source>
        <dbReference type="PROSITE" id="PS50883"/>
    </source>
</evidence>
<protein>
    <submittedName>
        <fullName evidence="2">EAL domain-containing protein</fullName>
    </submittedName>
</protein>
<dbReference type="Gene3D" id="3.20.20.450">
    <property type="entry name" value="EAL domain"/>
    <property type="match status" value="1"/>
</dbReference>
<dbReference type="AlphaFoldDB" id="A0A6N6N0E1"/>
<dbReference type="InterPro" id="IPR001633">
    <property type="entry name" value="EAL_dom"/>
</dbReference>
<dbReference type="RefSeq" id="WP_151152036.1">
    <property type="nucleotide sequence ID" value="NZ_WAIE01000010.1"/>
</dbReference>
<dbReference type="CDD" id="cd18773">
    <property type="entry name" value="PDC1_HK_sensor"/>
    <property type="match status" value="1"/>
</dbReference>
<dbReference type="SUPFAM" id="SSF103190">
    <property type="entry name" value="Sensory domain-like"/>
    <property type="match status" value="1"/>
</dbReference>
<dbReference type="PANTHER" id="PTHR33121">
    <property type="entry name" value="CYCLIC DI-GMP PHOSPHODIESTERASE PDEF"/>
    <property type="match status" value="1"/>
</dbReference>
<dbReference type="PROSITE" id="PS50883">
    <property type="entry name" value="EAL"/>
    <property type="match status" value="1"/>
</dbReference>
<dbReference type="GO" id="GO:0071111">
    <property type="term" value="F:cyclic-guanylate-specific phosphodiesterase activity"/>
    <property type="evidence" value="ECO:0007669"/>
    <property type="project" value="InterPro"/>
</dbReference>
<dbReference type="InterPro" id="IPR050706">
    <property type="entry name" value="Cyclic-di-GMP_PDE-like"/>
</dbReference>
<keyword evidence="3" id="KW-1185">Reference proteome</keyword>
<dbReference type="Gene3D" id="3.30.450.20">
    <property type="entry name" value="PAS domain"/>
    <property type="match status" value="1"/>
</dbReference>
<dbReference type="SUPFAM" id="SSF141868">
    <property type="entry name" value="EAL domain-like"/>
    <property type="match status" value="1"/>
</dbReference>
<name>A0A6N6N0E1_9BACT</name>
<organism evidence="2 3">
    <name type="scientific">Pseudodesulfovibrio senegalensis</name>
    <dbReference type="NCBI Taxonomy" id="1721087"/>
    <lineage>
        <taxon>Bacteria</taxon>
        <taxon>Pseudomonadati</taxon>
        <taxon>Thermodesulfobacteriota</taxon>
        <taxon>Desulfovibrionia</taxon>
        <taxon>Desulfovibrionales</taxon>
        <taxon>Desulfovibrionaceae</taxon>
    </lineage>
</organism>
<proteinExistence type="predicted"/>
<dbReference type="EMBL" id="WAIE01000010">
    <property type="protein sequence ID" value="KAB1438802.1"/>
    <property type="molecule type" value="Genomic_DNA"/>
</dbReference>
<dbReference type="Proteomes" id="UP000438699">
    <property type="component" value="Unassembled WGS sequence"/>
</dbReference>
<evidence type="ECO:0000313" key="2">
    <source>
        <dbReference type="EMBL" id="KAB1438802.1"/>
    </source>
</evidence>